<organism evidence="1 2">
    <name type="scientific">Funneliformis caledonium</name>
    <dbReference type="NCBI Taxonomy" id="1117310"/>
    <lineage>
        <taxon>Eukaryota</taxon>
        <taxon>Fungi</taxon>
        <taxon>Fungi incertae sedis</taxon>
        <taxon>Mucoromycota</taxon>
        <taxon>Glomeromycotina</taxon>
        <taxon>Glomeromycetes</taxon>
        <taxon>Glomerales</taxon>
        <taxon>Glomeraceae</taxon>
        <taxon>Funneliformis</taxon>
    </lineage>
</organism>
<proteinExistence type="predicted"/>
<dbReference type="AlphaFoldDB" id="A0A9N9HL53"/>
<evidence type="ECO:0000313" key="1">
    <source>
        <dbReference type="EMBL" id="CAG8693916.1"/>
    </source>
</evidence>
<gene>
    <name evidence="1" type="ORF">FCALED_LOCUS13111</name>
</gene>
<accession>A0A9N9HL53</accession>
<comment type="caution">
    <text evidence="1">The sequence shown here is derived from an EMBL/GenBank/DDBJ whole genome shotgun (WGS) entry which is preliminary data.</text>
</comment>
<sequence length="64" mass="7612">MANRQTICRFHTSTFIAKYRTYSYGEFDSEIILKVEKIENWISRYSAACKREMAAIALERQEQN</sequence>
<keyword evidence="2" id="KW-1185">Reference proteome</keyword>
<reference evidence="1" key="1">
    <citation type="submission" date="2021-06" db="EMBL/GenBank/DDBJ databases">
        <authorList>
            <person name="Kallberg Y."/>
            <person name="Tangrot J."/>
            <person name="Rosling A."/>
        </authorList>
    </citation>
    <scope>NUCLEOTIDE SEQUENCE</scope>
    <source>
        <strain evidence="1">UK204</strain>
    </source>
</reference>
<name>A0A9N9HL53_9GLOM</name>
<dbReference type="Proteomes" id="UP000789570">
    <property type="component" value="Unassembled WGS sequence"/>
</dbReference>
<evidence type="ECO:0000313" key="2">
    <source>
        <dbReference type="Proteomes" id="UP000789570"/>
    </source>
</evidence>
<dbReference type="OrthoDB" id="2441667at2759"/>
<protein>
    <submittedName>
        <fullName evidence="1">9637_t:CDS:1</fullName>
    </submittedName>
</protein>
<dbReference type="EMBL" id="CAJVPQ010007183">
    <property type="protein sequence ID" value="CAG8693916.1"/>
    <property type="molecule type" value="Genomic_DNA"/>
</dbReference>